<dbReference type="Gene3D" id="2.60.200.40">
    <property type="match status" value="1"/>
</dbReference>
<dbReference type="AlphaFoldDB" id="A0A1F7VEF5"/>
<protein>
    <recommendedName>
        <fullName evidence="3">DAGKc domain-containing protein</fullName>
    </recommendedName>
</protein>
<evidence type="ECO:0008006" key="3">
    <source>
        <dbReference type="Google" id="ProtNLM"/>
    </source>
</evidence>
<name>A0A1F7VEF5_9BACT</name>
<accession>A0A1F7VEF5</accession>
<sequence>MYIYLYDTFLRERRYWSAVKAIENRLTDFGISGKIIRLTTLSNAYGIVDDEMRYGAQTVVILGNDETFGRVLSRAAECDVIFGYLPVDDKQTVAQMLGIPGGTEACDVLSRRRIVELDVGEVNDRYFISQLQIRPAILRAEYDGQFAVSSTGSEMAMTVCNLRPFVGETFVQRTRIHPQDGKLEAFVQPVTRGGFLRREHAIPASVFPFREMVVRGREPFTMEMDSVISKEMAVRIRLAPKRLQMIVGQGRMF</sequence>
<dbReference type="EMBL" id="MGES01000025">
    <property type="protein sequence ID" value="OGL88833.1"/>
    <property type="molecule type" value="Genomic_DNA"/>
</dbReference>
<dbReference type="STRING" id="1802410.A3H75_00865"/>
<comment type="caution">
    <text evidence="1">The sequence shown here is derived from an EMBL/GenBank/DDBJ whole genome shotgun (WGS) entry which is preliminary data.</text>
</comment>
<gene>
    <name evidence="1" type="ORF">A3H75_00865</name>
</gene>
<reference evidence="1 2" key="1">
    <citation type="journal article" date="2016" name="Nat. Commun.">
        <title>Thousands of microbial genomes shed light on interconnected biogeochemical processes in an aquifer system.</title>
        <authorList>
            <person name="Anantharaman K."/>
            <person name="Brown C.T."/>
            <person name="Hug L.A."/>
            <person name="Sharon I."/>
            <person name="Castelle C.J."/>
            <person name="Probst A.J."/>
            <person name="Thomas B.C."/>
            <person name="Singh A."/>
            <person name="Wilkins M.J."/>
            <person name="Karaoz U."/>
            <person name="Brodie E.L."/>
            <person name="Williams K.H."/>
            <person name="Hubbard S.S."/>
            <person name="Banfield J.F."/>
        </authorList>
    </citation>
    <scope>NUCLEOTIDE SEQUENCE [LARGE SCALE GENOMIC DNA]</scope>
</reference>
<organism evidence="1 2">
    <name type="scientific">Candidatus Uhrbacteria bacterium RIFCSPLOWO2_02_FULL_51_9</name>
    <dbReference type="NCBI Taxonomy" id="1802410"/>
    <lineage>
        <taxon>Bacteria</taxon>
        <taxon>Candidatus Uhriibacteriota</taxon>
    </lineage>
</organism>
<evidence type="ECO:0000313" key="2">
    <source>
        <dbReference type="Proteomes" id="UP000176678"/>
    </source>
</evidence>
<dbReference type="Gene3D" id="3.40.50.10330">
    <property type="entry name" value="Probable inorganic polyphosphate/atp-NAD kinase, domain 1"/>
    <property type="match status" value="1"/>
</dbReference>
<proteinExistence type="predicted"/>
<dbReference type="Proteomes" id="UP000176678">
    <property type="component" value="Unassembled WGS sequence"/>
</dbReference>
<dbReference type="InterPro" id="IPR017438">
    <property type="entry name" value="ATP-NAD_kinase_N"/>
</dbReference>
<dbReference type="SUPFAM" id="SSF111331">
    <property type="entry name" value="NAD kinase/diacylglycerol kinase-like"/>
    <property type="match status" value="1"/>
</dbReference>
<dbReference type="InterPro" id="IPR016064">
    <property type="entry name" value="NAD/diacylglycerol_kinase_sf"/>
</dbReference>
<evidence type="ECO:0000313" key="1">
    <source>
        <dbReference type="EMBL" id="OGL88833.1"/>
    </source>
</evidence>